<protein>
    <submittedName>
        <fullName evidence="1">Uncharacterized protein</fullName>
    </submittedName>
</protein>
<dbReference type="RefSeq" id="WP_115815245.1">
    <property type="nucleotide sequence ID" value="NZ_QUNI01000026.1"/>
</dbReference>
<sequence>MLDFLKLSIIDISLINYLENHNLLEWVKSEDKINLFDFEVIKTKTVKHYKGIFFCFYSNRIDILFKPHYYFNNNLHNANDFKIVDCIKTISELKTAFEIDLKLLKVVNIEFGINVLSPIDIKKLIAFILYHEKNEFKTDVGLAFSKKSFRANPNGTINLYKIIKAYAKGLQFPQYSDMNTFRFEIKSKQSKYINQFGIYTANDLLNFDCYFKMANEIKNEFDKVLLLDCETDFKSLTGKEQIKITNYLNTLTWFNISQDSYRNRFNKEKTKYYSLVNKVENNLKKQLDKIIFDKLEYLKTGAISTHKENVKSGAVSNIYKGGICTQKDNENESKKEVAKKTFCRITKVDISMQKDDSILLSHSGLKHYYKNDNGVFERIKNQYLSKVWFNSSFEIQIKELAHNIRNANSNQQIKQRRLYPQNQPQLFG</sequence>
<dbReference type="EMBL" id="QUNI01000026">
    <property type="protein sequence ID" value="REG90258.1"/>
    <property type="molecule type" value="Genomic_DNA"/>
</dbReference>
<gene>
    <name evidence="1" type="ORF">C8P67_1268</name>
</gene>
<comment type="caution">
    <text evidence="1">The sequence shown here is derived from an EMBL/GenBank/DDBJ whole genome shotgun (WGS) entry which is preliminary data.</text>
</comment>
<proteinExistence type="predicted"/>
<organism evidence="1 2">
    <name type="scientific">Flavobacterium aquicola</name>
    <dbReference type="NCBI Taxonomy" id="1682742"/>
    <lineage>
        <taxon>Bacteria</taxon>
        <taxon>Pseudomonadati</taxon>
        <taxon>Bacteroidota</taxon>
        <taxon>Flavobacteriia</taxon>
        <taxon>Flavobacteriales</taxon>
        <taxon>Flavobacteriaceae</taxon>
        <taxon>Flavobacterium</taxon>
    </lineage>
</organism>
<reference evidence="1 2" key="1">
    <citation type="submission" date="2018-08" db="EMBL/GenBank/DDBJ databases">
        <title>Genomic Encyclopedia of Archaeal and Bacterial Type Strains, Phase II (KMG-II): from individual species to whole genera.</title>
        <authorList>
            <person name="Goeker M."/>
        </authorList>
    </citation>
    <scope>NUCLEOTIDE SEQUENCE [LARGE SCALE GENOMIC DNA]</scope>
    <source>
        <strain evidence="1 2">DSM 100880</strain>
    </source>
</reference>
<dbReference type="AlphaFoldDB" id="A0A3E0DW19"/>
<name>A0A3E0DW19_9FLAO</name>
<accession>A0A3E0DW19</accession>
<dbReference type="Proteomes" id="UP000257136">
    <property type="component" value="Unassembled WGS sequence"/>
</dbReference>
<dbReference type="OrthoDB" id="795069at2"/>
<evidence type="ECO:0000313" key="1">
    <source>
        <dbReference type="EMBL" id="REG90258.1"/>
    </source>
</evidence>
<evidence type="ECO:0000313" key="2">
    <source>
        <dbReference type="Proteomes" id="UP000257136"/>
    </source>
</evidence>
<keyword evidence="2" id="KW-1185">Reference proteome</keyword>